<organism evidence="2">
    <name type="scientific">marine sediment metagenome</name>
    <dbReference type="NCBI Taxonomy" id="412755"/>
    <lineage>
        <taxon>unclassified sequences</taxon>
        <taxon>metagenomes</taxon>
        <taxon>ecological metagenomes</taxon>
    </lineage>
</organism>
<accession>A0A0F9I0J3</accession>
<reference evidence="2" key="1">
    <citation type="journal article" date="2015" name="Nature">
        <title>Complex archaea that bridge the gap between prokaryotes and eukaryotes.</title>
        <authorList>
            <person name="Spang A."/>
            <person name="Saw J.H."/>
            <person name="Jorgensen S.L."/>
            <person name="Zaremba-Niedzwiedzka K."/>
            <person name="Martijn J."/>
            <person name="Lind A.E."/>
            <person name="van Eijk R."/>
            <person name="Schleper C."/>
            <person name="Guy L."/>
            <person name="Ettema T.J."/>
        </authorList>
    </citation>
    <scope>NUCLEOTIDE SEQUENCE</scope>
</reference>
<evidence type="ECO:0000313" key="2">
    <source>
        <dbReference type="EMBL" id="KKM12892.1"/>
    </source>
</evidence>
<feature type="compositionally biased region" description="Basic and acidic residues" evidence="1">
    <location>
        <begin position="122"/>
        <end position="133"/>
    </location>
</feature>
<name>A0A0F9I0J3_9ZZZZ</name>
<sequence length="133" mass="14743">MSSNSHRGDTQITVGQETYTLCYDLNACALIMEKLGLDSFEQLAEMGEAKGGIGLSEIRYLLWAGLQRHHPDLTETDVGALEWDLEEVGPKLGDAFQKGLLRQTPPDVEKKVTVTRKSPGTGKRDKSEHTKQE</sequence>
<gene>
    <name evidence="2" type="ORF">LCGC14_1719590</name>
</gene>
<comment type="caution">
    <text evidence="2">The sequence shown here is derived from an EMBL/GenBank/DDBJ whole genome shotgun (WGS) entry which is preliminary data.</text>
</comment>
<proteinExistence type="predicted"/>
<evidence type="ECO:0000256" key="1">
    <source>
        <dbReference type="SAM" id="MobiDB-lite"/>
    </source>
</evidence>
<dbReference type="EMBL" id="LAZR01015453">
    <property type="protein sequence ID" value="KKM12892.1"/>
    <property type="molecule type" value="Genomic_DNA"/>
</dbReference>
<protein>
    <submittedName>
        <fullName evidence="2">Uncharacterized protein</fullName>
    </submittedName>
</protein>
<dbReference type="AlphaFoldDB" id="A0A0F9I0J3"/>
<feature type="region of interest" description="Disordered" evidence="1">
    <location>
        <begin position="98"/>
        <end position="133"/>
    </location>
</feature>